<gene>
    <name evidence="3" type="ORF">ECPE_LOCUS7000</name>
</gene>
<reference evidence="3 4" key="2">
    <citation type="submission" date="2018-11" db="EMBL/GenBank/DDBJ databases">
        <authorList>
            <consortium name="Pathogen Informatics"/>
        </authorList>
    </citation>
    <scope>NUCLEOTIDE SEQUENCE [LARGE SCALE GENOMIC DNA]</scope>
    <source>
        <strain evidence="3 4">Egypt</strain>
    </source>
</reference>
<dbReference type="AlphaFoldDB" id="A0A183AJ65"/>
<dbReference type="InterPro" id="IPR057376">
    <property type="entry name" value="PH_trem"/>
</dbReference>
<dbReference type="EMBL" id="UZAN01044042">
    <property type="protein sequence ID" value="VDP79896.1"/>
    <property type="molecule type" value="Genomic_DNA"/>
</dbReference>
<dbReference type="Proteomes" id="UP000272942">
    <property type="component" value="Unassembled WGS sequence"/>
</dbReference>
<feature type="compositionally biased region" description="Basic residues" evidence="1">
    <location>
        <begin position="136"/>
        <end position="145"/>
    </location>
</feature>
<dbReference type="OrthoDB" id="6242396at2759"/>
<feature type="region of interest" description="Disordered" evidence="1">
    <location>
        <begin position="459"/>
        <end position="504"/>
    </location>
</feature>
<dbReference type="Pfam" id="PF25356">
    <property type="entry name" value="PH_trem"/>
    <property type="match status" value="1"/>
</dbReference>
<evidence type="ECO:0000259" key="2">
    <source>
        <dbReference type="Pfam" id="PF25356"/>
    </source>
</evidence>
<protein>
    <submittedName>
        <fullName evidence="5">Zonadhesin</fullName>
    </submittedName>
</protein>
<reference evidence="5" key="1">
    <citation type="submission" date="2016-06" db="UniProtKB">
        <authorList>
            <consortium name="WormBaseParasite"/>
        </authorList>
    </citation>
    <scope>IDENTIFICATION</scope>
</reference>
<evidence type="ECO:0000313" key="5">
    <source>
        <dbReference type="WBParaSite" id="ECPE_0000701401-mRNA-1"/>
    </source>
</evidence>
<dbReference type="PANTHER" id="PTHR45795:SF1">
    <property type="entry name" value="MACRO DOMAIN-CONTAINING PROTEIN"/>
    <property type="match status" value="1"/>
</dbReference>
<organism evidence="5">
    <name type="scientific">Echinostoma caproni</name>
    <dbReference type="NCBI Taxonomy" id="27848"/>
    <lineage>
        <taxon>Eukaryota</taxon>
        <taxon>Metazoa</taxon>
        <taxon>Spiralia</taxon>
        <taxon>Lophotrochozoa</taxon>
        <taxon>Platyhelminthes</taxon>
        <taxon>Trematoda</taxon>
        <taxon>Digenea</taxon>
        <taxon>Plagiorchiida</taxon>
        <taxon>Echinostomata</taxon>
        <taxon>Echinostomatoidea</taxon>
        <taxon>Echinostomatidae</taxon>
        <taxon>Echinostoma</taxon>
    </lineage>
</organism>
<evidence type="ECO:0000256" key="1">
    <source>
        <dbReference type="SAM" id="MobiDB-lite"/>
    </source>
</evidence>
<feature type="domain" description="Trematode PH-like" evidence="2">
    <location>
        <begin position="3"/>
        <end position="116"/>
    </location>
</feature>
<sequence length="517" mass="60047">MDVSADVVGHTRVHGNEYLTERLANSVLNHQLEKNRPEGHAKFLSDRIHYSKDSPTYYQDGSRDIYYDDVRKVYTFPNKPNLIMLAIDDPGNGRVYQTFKVANPDEVSRIKRRVYDGRRGRYARENGYEDPEYRRSSRSYRRRSSRTPSPVYVETLAPVQSVPVMQRVQQVPVVERVETVPVVERVETVPVMERIETVPVVERIERPQRVERVQPVPVVERVETVPVIERVERTPVMERVQRVPVVERVETVPVVERVETVPVMERIETVPVVERIERPQRVERVQPMPIVERVETVPVIERIEQTPVIERVQRRPTIIRERSPSPVYVTPMPQPPQSYVRSTEIYVPEPEPEPIVYKSVQREVPVAPTYVERVPMVERVETVPVVERVETVPVVERVETVPVVERIEHTPVVERVRYREQTPSPVYVQTVQTVPQPVSTTYVRPSEVVFTEPAAEPVRYRRSSRSRYEPGYRSTSMSPAPRRSSVGRRPYSPSYDYESEDDDGSIILKRVSKVEPS</sequence>
<dbReference type="WBParaSite" id="ECPE_0000701401-mRNA-1">
    <property type="protein sequence ID" value="ECPE_0000701401-mRNA-1"/>
    <property type="gene ID" value="ECPE_0000701401"/>
</dbReference>
<evidence type="ECO:0000313" key="3">
    <source>
        <dbReference type="EMBL" id="VDP79896.1"/>
    </source>
</evidence>
<accession>A0A183AJ65</accession>
<name>A0A183AJ65_9TREM</name>
<dbReference type="InterPro" id="IPR053300">
    <property type="entry name" value="Homeobox-like_regulator"/>
</dbReference>
<dbReference type="PANTHER" id="PTHR45795">
    <property type="entry name" value="EARLY GAMETOCYTE ENRICHED PHOSPHOPROTEIN EGXP"/>
    <property type="match status" value="1"/>
</dbReference>
<evidence type="ECO:0000313" key="4">
    <source>
        <dbReference type="Proteomes" id="UP000272942"/>
    </source>
</evidence>
<keyword evidence="4" id="KW-1185">Reference proteome</keyword>
<feature type="compositionally biased region" description="Basic and acidic residues" evidence="1">
    <location>
        <begin position="126"/>
        <end position="135"/>
    </location>
</feature>
<proteinExistence type="predicted"/>
<feature type="region of interest" description="Disordered" evidence="1">
    <location>
        <begin position="126"/>
        <end position="149"/>
    </location>
</feature>